<accession>A0A918PWP8</accession>
<dbReference type="EMBL" id="BMZB01000001">
    <property type="protein sequence ID" value="GGZ25429.1"/>
    <property type="molecule type" value="Genomic_DNA"/>
</dbReference>
<name>A0A918PWP8_9CAUL</name>
<evidence type="ECO:0000313" key="1">
    <source>
        <dbReference type="EMBL" id="GGZ25429.1"/>
    </source>
</evidence>
<proteinExistence type="predicted"/>
<evidence type="ECO:0000313" key="2">
    <source>
        <dbReference type="Proteomes" id="UP000662572"/>
    </source>
</evidence>
<dbReference type="AlphaFoldDB" id="A0A918PWP8"/>
<dbReference type="RefSeq" id="WP_189485104.1">
    <property type="nucleotide sequence ID" value="NZ_BMZB01000001.1"/>
</dbReference>
<protein>
    <submittedName>
        <fullName evidence="1">Uncharacterized protein</fullName>
    </submittedName>
</protein>
<reference evidence="1" key="2">
    <citation type="submission" date="2020-09" db="EMBL/GenBank/DDBJ databases">
        <authorList>
            <person name="Sun Q."/>
            <person name="Kim S."/>
        </authorList>
    </citation>
    <scope>NUCLEOTIDE SEQUENCE</scope>
    <source>
        <strain evidence="1">KCTC 32296</strain>
    </source>
</reference>
<gene>
    <name evidence="1" type="ORF">GCM10011273_08510</name>
</gene>
<comment type="caution">
    <text evidence="1">The sequence shown here is derived from an EMBL/GenBank/DDBJ whole genome shotgun (WGS) entry which is preliminary data.</text>
</comment>
<sequence length="431" mass="46846">MTSEVLLMNLEAVVLGADSAVTISDGEAYRVSQSGVEKIFVIDDSGPIAAMIYGGGDFGGLPWKTVFGQFKLQHKPDIGSVKAYAKAMIAGLSDISGLGLTPHANAEQQSFSAYIRGFLLDYAAGMVKLGWEFARPVNADIATRALSALREDILFEAVDPITATDHSGKTRDPLPRRRIEAGQALTDYIYAHIGTTLSEEMGRIFEGAQYPESLVRDVLKLAAESLLLEWLPEHTYGYTTGLVIAGFGAADALPAMVSMEFIGAFGGTLKYRILRSDSPSAASEPVIVETYAQDDLTRAFLTGAMPEYEHHALHATEDILLAVIKEIGGSIGQSNRKLSDELVKTLRPIAQMAPHAGLHVARMERWHRVSSKLGPLLDSANAGILADYAQKFMELPVIEHELMRESSVARPISILSMERGRYQTYRDGAKT</sequence>
<reference evidence="1" key="1">
    <citation type="journal article" date="2014" name="Int. J. Syst. Evol. Microbiol.">
        <title>Complete genome sequence of Corynebacterium casei LMG S-19264T (=DSM 44701T), isolated from a smear-ripened cheese.</title>
        <authorList>
            <consortium name="US DOE Joint Genome Institute (JGI-PGF)"/>
            <person name="Walter F."/>
            <person name="Albersmeier A."/>
            <person name="Kalinowski J."/>
            <person name="Ruckert C."/>
        </authorList>
    </citation>
    <scope>NUCLEOTIDE SEQUENCE</scope>
    <source>
        <strain evidence="1">KCTC 32296</strain>
    </source>
</reference>
<dbReference type="Proteomes" id="UP000662572">
    <property type="component" value="Unassembled WGS sequence"/>
</dbReference>
<organism evidence="1 2">
    <name type="scientific">Asticcacaulis endophyticus</name>
    <dbReference type="NCBI Taxonomy" id="1395890"/>
    <lineage>
        <taxon>Bacteria</taxon>
        <taxon>Pseudomonadati</taxon>
        <taxon>Pseudomonadota</taxon>
        <taxon>Alphaproteobacteria</taxon>
        <taxon>Caulobacterales</taxon>
        <taxon>Caulobacteraceae</taxon>
        <taxon>Asticcacaulis</taxon>
    </lineage>
</organism>
<keyword evidence="2" id="KW-1185">Reference proteome</keyword>